<feature type="transmembrane region" description="Helical" evidence="1">
    <location>
        <begin position="13"/>
        <end position="35"/>
    </location>
</feature>
<organism evidence="2 3">
    <name type="scientific">Desmonostoc muscorum LEGE 12446</name>
    <dbReference type="NCBI Taxonomy" id="1828758"/>
    <lineage>
        <taxon>Bacteria</taxon>
        <taxon>Bacillati</taxon>
        <taxon>Cyanobacteriota</taxon>
        <taxon>Cyanophyceae</taxon>
        <taxon>Nostocales</taxon>
        <taxon>Nostocaceae</taxon>
        <taxon>Desmonostoc</taxon>
    </lineage>
</organism>
<sequence>MIESNEKQVLSDLVNIFSALNMPMIVVGAGARLLIFDQKFGEGRGTKDWDIAISIDSWKDYQQICEALINGDSPCFKNTRNPHKFIHIKTSIEVDIVPFGEIGEPDQKIVWSETGNSMNVLGFTEAMLSAKHITIDDFEIQVIDIPAFIVLKIFAWGDRGERTNKDLEDIDFILSKYEDDDRVFNELAEELADKVIEFLDANIYLLGQDIYKILQSKTLHELNLLLNKLLDKFDDEPESLGYKLEILKKGISSFSSDNVI</sequence>
<dbReference type="Pfam" id="PF08843">
    <property type="entry name" value="AbiEii"/>
    <property type="match status" value="1"/>
</dbReference>
<proteinExistence type="predicted"/>
<accession>A0A8J6ZNY9</accession>
<keyword evidence="1" id="KW-0812">Transmembrane</keyword>
<evidence type="ECO:0000256" key="1">
    <source>
        <dbReference type="SAM" id="Phobius"/>
    </source>
</evidence>
<name>A0A8J6ZNY9_DESMC</name>
<gene>
    <name evidence="2" type="ORF">IQ276_17365</name>
</gene>
<evidence type="ECO:0000313" key="3">
    <source>
        <dbReference type="Proteomes" id="UP000622533"/>
    </source>
</evidence>
<comment type="caution">
    <text evidence="2">The sequence shown here is derived from an EMBL/GenBank/DDBJ whole genome shotgun (WGS) entry which is preliminary data.</text>
</comment>
<dbReference type="GO" id="GO:0016740">
    <property type="term" value="F:transferase activity"/>
    <property type="evidence" value="ECO:0007669"/>
    <property type="project" value="UniProtKB-KW"/>
</dbReference>
<dbReference type="AlphaFoldDB" id="A0A8J6ZNY9"/>
<keyword evidence="1" id="KW-1133">Transmembrane helix</keyword>
<keyword evidence="1" id="KW-0472">Membrane</keyword>
<keyword evidence="2" id="KW-0808">Transferase</keyword>
<keyword evidence="3" id="KW-1185">Reference proteome</keyword>
<dbReference type="InterPro" id="IPR014942">
    <property type="entry name" value="AbiEii"/>
</dbReference>
<protein>
    <submittedName>
        <fullName evidence="2">Nucleotidyl transferase AbiEii/AbiGii toxin family protein</fullName>
    </submittedName>
</protein>
<reference evidence="2" key="1">
    <citation type="submission" date="2020-10" db="EMBL/GenBank/DDBJ databases">
        <authorList>
            <person name="Castelo-Branco R."/>
            <person name="Eusebio N."/>
            <person name="Adriana R."/>
            <person name="Vieira A."/>
            <person name="Brugerolle De Fraissinette N."/>
            <person name="Rezende De Castro R."/>
            <person name="Schneider M.P."/>
            <person name="Vasconcelos V."/>
            <person name="Leao P.N."/>
        </authorList>
    </citation>
    <scope>NUCLEOTIDE SEQUENCE</scope>
    <source>
        <strain evidence="2">LEGE 12446</strain>
    </source>
</reference>
<dbReference type="Proteomes" id="UP000622533">
    <property type="component" value="Unassembled WGS sequence"/>
</dbReference>
<dbReference type="RefSeq" id="WP_193918257.1">
    <property type="nucleotide sequence ID" value="NZ_JADEXS020000001.1"/>
</dbReference>
<dbReference type="EMBL" id="JADEXS010000231">
    <property type="protein sequence ID" value="MBE9024132.1"/>
    <property type="molecule type" value="Genomic_DNA"/>
</dbReference>
<evidence type="ECO:0000313" key="2">
    <source>
        <dbReference type="EMBL" id="MBE9024132.1"/>
    </source>
</evidence>